<sequence>MSMFDNNDILKIAELFKPPQQDENSDDEDIIGRPTVKDLGPQDLNVKTSVEDEKPNRKEADDEDLDPEEAASRYLDDENAEASDWRKIPQWDVSYRQQVTPSDVFLGMGGKTPGTASCENMIITVNLPGEKRQNVDLKITCERLELVSPRFRLNIPLPHPVDPQKGNAQFDTAQEKLVITLVLRREFDYINF</sequence>
<protein>
    <submittedName>
        <fullName evidence="1">Twister</fullName>
    </submittedName>
</protein>
<evidence type="ECO:0000313" key="1">
    <source>
        <dbReference type="EMBL" id="KAI4464241.1"/>
    </source>
</evidence>
<evidence type="ECO:0000313" key="2">
    <source>
        <dbReference type="Proteomes" id="UP001056778"/>
    </source>
</evidence>
<dbReference type="Proteomes" id="UP001056778">
    <property type="component" value="Chromosome 3"/>
</dbReference>
<organism evidence="1 2">
    <name type="scientific">Holotrichia oblita</name>
    <name type="common">Chafer beetle</name>
    <dbReference type="NCBI Taxonomy" id="644536"/>
    <lineage>
        <taxon>Eukaryota</taxon>
        <taxon>Metazoa</taxon>
        <taxon>Ecdysozoa</taxon>
        <taxon>Arthropoda</taxon>
        <taxon>Hexapoda</taxon>
        <taxon>Insecta</taxon>
        <taxon>Pterygota</taxon>
        <taxon>Neoptera</taxon>
        <taxon>Endopterygota</taxon>
        <taxon>Coleoptera</taxon>
        <taxon>Polyphaga</taxon>
        <taxon>Scarabaeiformia</taxon>
        <taxon>Scarabaeidae</taxon>
        <taxon>Melolonthinae</taxon>
        <taxon>Holotrichia</taxon>
    </lineage>
</organism>
<name>A0ACB9TBM8_HOLOL</name>
<gene>
    <name evidence="1" type="ORF">MML48_3g00009671</name>
</gene>
<dbReference type="EMBL" id="CM043017">
    <property type="protein sequence ID" value="KAI4464241.1"/>
    <property type="molecule type" value="Genomic_DNA"/>
</dbReference>
<proteinExistence type="predicted"/>
<accession>A0ACB9TBM8</accession>
<reference evidence="1" key="1">
    <citation type="submission" date="2022-04" db="EMBL/GenBank/DDBJ databases">
        <title>Chromosome-scale genome assembly of Holotrichia oblita Faldermann.</title>
        <authorList>
            <person name="Rongchong L."/>
        </authorList>
    </citation>
    <scope>NUCLEOTIDE SEQUENCE</scope>
    <source>
        <strain evidence="1">81SQS9</strain>
    </source>
</reference>
<keyword evidence="2" id="KW-1185">Reference proteome</keyword>
<comment type="caution">
    <text evidence="1">The sequence shown here is derived from an EMBL/GenBank/DDBJ whole genome shotgun (WGS) entry which is preliminary data.</text>
</comment>